<evidence type="ECO:0000313" key="2">
    <source>
        <dbReference type="EMBL" id="CAB4953786.1"/>
    </source>
</evidence>
<accession>A0A6J7S414</accession>
<dbReference type="EMBL" id="CAFBPU010000032">
    <property type="protein sequence ID" value="CAB5035749.1"/>
    <property type="molecule type" value="Genomic_DNA"/>
</dbReference>
<sequence length="137" mass="13413">MRRVGLMASLTVVGVVAAGGTAAALNARVLDPRSTVPVGVAEVFLPSVALSPNPDATLSDAPSTVDVASPSLTEVTSAPAIADPSESGATTHGSSTPAASPGDAIVDGEIGESPTDVTEPEDDETSASSSNEDPADD</sequence>
<evidence type="ECO:0000313" key="3">
    <source>
        <dbReference type="EMBL" id="CAB5035749.1"/>
    </source>
</evidence>
<gene>
    <name evidence="2" type="ORF">UFOPK3752_01832</name>
    <name evidence="3" type="ORF">UFOPK4150_01541</name>
</gene>
<organism evidence="3">
    <name type="scientific">freshwater metagenome</name>
    <dbReference type="NCBI Taxonomy" id="449393"/>
    <lineage>
        <taxon>unclassified sequences</taxon>
        <taxon>metagenomes</taxon>
        <taxon>ecological metagenomes</taxon>
    </lineage>
</organism>
<feature type="compositionally biased region" description="Polar residues" evidence="1">
    <location>
        <begin position="87"/>
        <end position="98"/>
    </location>
</feature>
<feature type="compositionally biased region" description="Polar residues" evidence="1">
    <location>
        <begin position="126"/>
        <end position="137"/>
    </location>
</feature>
<evidence type="ECO:0000256" key="1">
    <source>
        <dbReference type="SAM" id="MobiDB-lite"/>
    </source>
</evidence>
<reference evidence="3" key="1">
    <citation type="submission" date="2020-05" db="EMBL/GenBank/DDBJ databases">
        <authorList>
            <person name="Chiriac C."/>
            <person name="Salcher M."/>
            <person name="Ghai R."/>
            <person name="Kavagutti S V."/>
        </authorList>
    </citation>
    <scope>NUCLEOTIDE SEQUENCE</scope>
</reference>
<feature type="region of interest" description="Disordered" evidence="1">
    <location>
        <begin position="52"/>
        <end position="137"/>
    </location>
</feature>
<dbReference type="EMBL" id="CAFBND010000095">
    <property type="protein sequence ID" value="CAB4953786.1"/>
    <property type="molecule type" value="Genomic_DNA"/>
</dbReference>
<name>A0A6J7S414_9ZZZZ</name>
<dbReference type="AlphaFoldDB" id="A0A6J7S414"/>
<protein>
    <submittedName>
        <fullName evidence="3">Unannotated protein</fullName>
    </submittedName>
</protein>
<proteinExistence type="predicted"/>